<dbReference type="EMBL" id="CP000745">
    <property type="protein sequence ID" value="ABR66562.1"/>
    <property type="molecule type" value="Genomic_DNA"/>
</dbReference>
<protein>
    <submittedName>
        <fullName evidence="1">Uncharacterized protein</fullName>
    </submittedName>
</protein>
<dbReference type="KEGG" id="mmz:MmarC7_1503"/>
<proteinExistence type="predicted"/>
<gene>
    <name evidence="1" type="ordered locus">MmarC7_1503</name>
</gene>
<dbReference type="AlphaFoldDB" id="A6VJD6"/>
<dbReference type="STRING" id="426368.MmarC7_1503"/>
<name>A6VJD6_METM7</name>
<accession>A6VJD6</accession>
<dbReference type="HOGENOM" id="CLU_2678954_0_0_2"/>
<evidence type="ECO:0000313" key="1">
    <source>
        <dbReference type="EMBL" id="ABR66562.1"/>
    </source>
</evidence>
<reference evidence="1" key="1">
    <citation type="submission" date="2007-06" db="EMBL/GenBank/DDBJ databases">
        <title>Complete sequence of Methanococcus maripaludis C7.</title>
        <authorList>
            <consortium name="US DOE Joint Genome Institute"/>
            <person name="Copeland A."/>
            <person name="Lucas S."/>
            <person name="Lapidus A."/>
            <person name="Barry K."/>
            <person name="Glavina del Rio T."/>
            <person name="Dalin E."/>
            <person name="Tice H."/>
            <person name="Pitluck S."/>
            <person name="Clum A."/>
            <person name="Schmutz J."/>
            <person name="Larimer F."/>
            <person name="Land M."/>
            <person name="Hauser L."/>
            <person name="Kyrpides N."/>
            <person name="Anderson I."/>
            <person name="Sieprawska-Lupa M."/>
            <person name="Whitman W.B."/>
            <person name="Richardson P."/>
        </authorList>
    </citation>
    <scope>NUCLEOTIDE SEQUENCE [LARGE SCALE GENOMIC DNA]</scope>
    <source>
        <strain evidence="1">C7</strain>
    </source>
</reference>
<sequence>MWGESMKEGDFLKSDLGVLFLILKKFRNGDFIALNDVDLKPERFSSVDVRNYEVITNMGNNELKLLKQVIGVKA</sequence>
<organism evidence="1">
    <name type="scientific">Methanococcus maripaludis (strain C7 / ATCC BAA-1331)</name>
    <dbReference type="NCBI Taxonomy" id="426368"/>
    <lineage>
        <taxon>Archaea</taxon>
        <taxon>Methanobacteriati</taxon>
        <taxon>Methanobacteriota</taxon>
        <taxon>Methanomada group</taxon>
        <taxon>Methanococci</taxon>
        <taxon>Methanococcales</taxon>
        <taxon>Methanococcaceae</taxon>
        <taxon>Methanococcus</taxon>
    </lineage>
</organism>